<gene>
    <name evidence="2" type="ORF">ACFQ1S_30810</name>
</gene>
<evidence type="ECO:0000313" key="3">
    <source>
        <dbReference type="Proteomes" id="UP001597045"/>
    </source>
</evidence>
<organism evidence="2 3">
    <name type="scientific">Kibdelosporangium lantanae</name>
    <dbReference type="NCBI Taxonomy" id="1497396"/>
    <lineage>
        <taxon>Bacteria</taxon>
        <taxon>Bacillati</taxon>
        <taxon>Actinomycetota</taxon>
        <taxon>Actinomycetes</taxon>
        <taxon>Pseudonocardiales</taxon>
        <taxon>Pseudonocardiaceae</taxon>
        <taxon>Kibdelosporangium</taxon>
    </lineage>
</organism>
<keyword evidence="1" id="KW-1133">Transmembrane helix</keyword>
<comment type="caution">
    <text evidence="2">The sequence shown here is derived from an EMBL/GenBank/DDBJ whole genome shotgun (WGS) entry which is preliminary data.</text>
</comment>
<feature type="non-terminal residue" evidence="2">
    <location>
        <position position="161"/>
    </location>
</feature>
<keyword evidence="1" id="KW-0812">Transmembrane</keyword>
<dbReference type="EMBL" id="JBHTIS010002283">
    <property type="protein sequence ID" value="MFD1049606.1"/>
    <property type="molecule type" value="Genomic_DNA"/>
</dbReference>
<accession>A0ABW3MGG4</accession>
<evidence type="ECO:0000313" key="2">
    <source>
        <dbReference type="EMBL" id="MFD1049606.1"/>
    </source>
</evidence>
<keyword evidence="1" id="KW-0472">Membrane</keyword>
<dbReference type="Proteomes" id="UP001597045">
    <property type="component" value="Unassembled WGS sequence"/>
</dbReference>
<evidence type="ECO:0008006" key="4">
    <source>
        <dbReference type="Google" id="ProtNLM"/>
    </source>
</evidence>
<name>A0ABW3MGG4_9PSEU</name>
<keyword evidence="3" id="KW-1185">Reference proteome</keyword>
<feature type="transmembrane region" description="Helical" evidence="1">
    <location>
        <begin position="73"/>
        <end position="95"/>
    </location>
</feature>
<proteinExistence type="predicted"/>
<feature type="transmembrane region" description="Helical" evidence="1">
    <location>
        <begin position="139"/>
        <end position="158"/>
    </location>
</feature>
<feature type="transmembrane region" description="Helical" evidence="1">
    <location>
        <begin position="107"/>
        <end position="127"/>
    </location>
</feature>
<protein>
    <recommendedName>
        <fullName evidence="4">DoxX family protein</fullName>
    </recommendedName>
</protein>
<sequence>MRDHQEPRAAILDLAGRPLNGLERLGRQLSFYARALLWAPRTLTRYSKEVLRLLTEVSFGTGALAVIGGTLGVMIGMTMFTGTIVGFAGVMLMLNPGEINWQDSQTVQGNALLLFCSLCWAVCILHIRHHQTEASAYQLAPWQMLLASMCLLPLAYWIEGG</sequence>
<evidence type="ECO:0000256" key="1">
    <source>
        <dbReference type="SAM" id="Phobius"/>
    </source>
</evidence>
<reference evidence="3" key="1">
    <citation type="journal article" date="2019" name="Int. J. Syst. Evol. Microbiol.">
        <title>The Global Catalogue of Microorganisms (GCM) 10K type strain sequencing project: providing services to taxonomists for standard genome sequencing and annotation.</title>
        <authorList>
            <consortium name="The Broad Institute Genomics Platform"/>
            <consortium name="The Broad Institute Genome Sequencing Center for Infectious Disease"/>
            <person name="Wu L."/>
            <person name="Ma J."/>
        </authorList>
    </citation>
    <scope>NUCLEOTIDE SEQUENCE [LARGE SCALE GENOMIC DNA]</scope>
    <source>
        <strain evidence="3">JCM 31486</strain>
    </source>
</reference>